<dbReference type="EMBL" id="FOXX01000007">
    <property type="protein sequence ID" value="SFQ71144.1"/>
    <property type="molecule type" value="Genomic_DNA"/>
</dbReference>
<feature type="domain" description="N-acetyltransferase" evidence="1">
    <location>
        <begin position="1"/>
        <end position="142"/>
    </location>
</feature>
<dbReference type="CDD" id="cd04301">
    <property type="entry name" value="NAT_SF"/>
    <property type="match status" value="1"/>
</dbReference>
<accession>A0A1I6AR47</accession>
<dbReference type="GeneID" id="93711529"/>
<keyword evidence="3" id="KW-1185">Reference proteome</keyword>
<protein>
    <submittedName>
        <fullName evidence="2">Acetyltransferase (GNAT) family protein</fullName>
    </submittedName>
</protein>
<comment type="caution">
    <text evidence="2">The sequence shown here is derived from an EMBL/GenBank/DDBJ whole genome shotgun (WGS) entry which is preliminary data.</text>
</comment>
<proteinExistence type="predicted"/>
<evidence type="ECO:0000313" key="3">
    <source>
        <dbReference type="Proteomes" id="UP000182762"/>
    </source>
</evidence>
<gene>
    <name evidence="2" type="ORF">SAMN02745910_02904</name>
</gene>
<dbReference type="InterPro" id="IPR000182">
    <property type="entry name" value="GNAT_dom"/>
</dbReference>
<reference evidence="2 3" key="1">
    <citation type="submission" date="2016-10" db="EMBL/GenBank/DDBJ databases">
        <authorList>
            <person name="Varghese N."/>
            <person name="Submissions S."/>
        </authorList>
    </citation>
    <scope>NUCLEOTIDE SEQUENCE [LARGE SCALE GENOMIC DNA]</scope>
    <source>
        <strain evidence="2 3">DSM 13796</strain>
    </source>
</reference>
<dbReference type="Gene3D" id="3.40.630.30">
    <property type="match status" value="1"/>
</dbReference>
<sequence>MIKVLVNEDEVLSAFPVINQLRPHLTIGTYKKRVQEAKEAHQYELAGVFNEEGEVVAAAGYMPKLTLYDGHSVWVCDLVVSEKERSKGHGERLLRFVEEKSKKWGCVNMTLSSGLQRHDAHRFYEEKAGFDRKSYTFKREFT</sequence>
<dbReference type="PROSITE" id="PS51186">
    <property type="entry name" value="GNAT"/>
    <property type="match status" value="1"/>
</dbReference>
<evidence type="ECO:0000313" key="2">
    <source>
        <dbReference type="EMBL" id="SFQ71144.1"/>
    </source>
</evidence>
<dbReference type="InterPro" id="IPR016181">
    <property type="entry name" value="Acyl_CoA_acyltransferase"/>
</dbReference>
<dbReference type="Pfam" id="PF00583">
    <property type="entry name" value="Acetyltransf_1"/>
    <property type="match status" value="1"/>
</dbReference>
<organism evidence="2 3">
    <name type="scientific">Priestia endophytica DSM 13796</name>
    <dbReference type="NCBI Taxonomy" id="1121089"/>
    <lineage>
        <taxon>Bacteria</taxon>
        <taxon>Bacillati</taxon>
        <taxon>Bacillota</taxon>
        <taxon>Bacilli</taxon>
        <taxon>Bacillales</taxon>
        <taxon>Bacillaceae</taxon>
        <taxon>Priestia</taxon>
    </lineage>
</organism>
<name>A0A1I6AR47_9BACI</name>
<evidence type="ECO:0000259" key="1">
    <source>
        <dbReference type="PROSITE" id="PS51186"/>
    </source>
</evidence>
<dbReference type="SUPFAM" id="SSF55729">
    <property type="entry name" value="Acyl-CoA N-acyltransferases (Nat)"/>
    <property type="match status" value="1"/>
</dbReference>
<dbReference type="RefSeq" id="WP_061803209.1">
    <property type="nucleotide sequence ID" value="NZ_FOXX01000007.1"/>
</dbReference>
<dbReference type="Proteomes" id="UP000182762">
    <property type="component" value="Unassembled WGS sequence"/>
</dbReference>